<protein>
    <recommendedName>
        <fullName evidence="3">ABM domain-containing protein</fullName>
    </recommendedName>
</protein>
<dbReference type="SUPFAM" id="SSF54909">
    <property type="entry name" value="Dimeric alpha+beta barrel"/>
    <property type="match status" value="1"/>
</dbReference>
<accession>A0A2S9YML6</accession>
<dbReference type="EMBL" id="PVNL01000077">
    <property type="protein sequence ID" value="PRQ06327.1"/>
    <property type="molecule type" value="Genomic_DNA"/>
</dbReference>
<gene>
    <name evidence="1" type="ORF">ENSA7_40040</name>
</gene>
<dbReference type="AlphaFoldDB" id="A0A2S9YML6"/>
<sequence length="113" mass="12380">MSSVCVINAIEVPSHMVQVALDVRDQYIAYFKTKAGFVSSTFYRAIDDGSAYTYINVVVWASQAHFEAVVNQGFSDAEGENEDGMKVLGRGFPAPIVVHPGRYEIIRSDVATS</sequence>
<organism evidence="1 2">
    <name type="scientific">Enhygromyxa salina</name>
    <dbReference type="NCBI Taxonomy" id="215803"/>
    <lineage>
        <taxon>Bacteria</taxon>
        <taxon>Pseudomonadati</taxon>
        <taxon>Myxococcota</taxon>
        <taxon>Polyangia</taxon>
        <taxon>Nannocystales</taxon>
        <taxon>Nannocystaceae</taxon>
        <taxon>Enhygromyxa</taxon>
    </lineage>
</organism>
<evidence type="ECO:0000313" key="2">
    <source>
        <dbReference type="Proteomes" id="UP000238823"/>
    </source>
</evidence>
<reference evidence="1 2" key="1">
    <citation type="submission" date="2018-03" db="EMBL/GenBank/DDBJ databases">
        <title>Draft Genome Sequences of the Obligatory Marine Myxobacteria Enhygromyxa salina SWB007.</title>
        <authorList>
            <person name="Poehlein A."/>
            <person name="Moghaddam J.A."/>
            <person name="Harms H."/>
            <person name="Alanjari M."/>
            <person name="Koenig G.M."/>
            <person name="Daniel R."/>
            <person name="Schaeberle T.F."/>
        </authorList>
    </citation>
    <scope>NUCLEOTIDE SEQUENCE [LARGE SCALE GENOMIC DNA]</scope>
    <source>
        <strain evidence="1 2">SWB007</strain>
    </source>
</reference>
<evidence type="ECO:0000313" key="1">
    <source>
        <dbReference type="EMBL" id="PRQ06327.1"/>
    </source>
</evidence>
<name>A0A2S9YML6_9BACT</name>
<dbReference type="Gene3D" id="3.30.70.100">
    <property type="match status" value="1"/>
</dbReference>
<proteinExistence type="predicted"/>
<dbReference type="OrthoDB" id="6386691at2"/>
<dbReference type="Proteomes" id="UP000238823">
    <property type="component" value="Unassembled WGS sequence"/>
</dbReference>
<evidence type="ECO:0008006" key="3">
    <source>
        <dbReference type="Google" id="ProtNLM"/>
    </source>
</evidence>
<dbReference type="RefSeq" id="WP_106090958.1">
    <property type="nucleotide sequence ID" value="NZ_PVNL01000077.1"/>
</dbReference>
<dbReference type="InterPro" id="IPR011008">
    <property type="entry name" value="Dimeric_a/b-barrel"/>
</dbReference>
<comment type="caution">
    <text evidence="1">The sequence shown here is derived from an EMBL/GenBank/DDBJ whole genome shotgun (WGS) entry which is preliminary data.</text>
</comment>